<dbReference type="GO" id="GO:0051539">
    <property type="term" value="F:4 iron, 4 sulfur cluster binding"/>
    <property type="evidence" value="ECO:0007669"/>
    <property type="project" value="UniProtKB-KW"/>
</dbReference>
<keyword evidence="4" id="KW-0411">Iron-sulfur</keyword>
<keyword evidence="7" id="KW-1185">Reference proteome</keyword>
<evidence type="ECO:0000256" key="3">
    <source>
        <dbReference type="ARBA" id="ARBA00023004"/>
    </source>
</evidence>
<keyword evidence="1" id="KW-0004">4Fe-4S</keyword>
<sequence length="144" mass="16111">MWTDESPVGQGHPDADDDRQIRELVNRLTQGNASPLYLDALDCLSAEDSGEVKKKLDEPWQNVPKTIDEEKCTQCGTCVQVCPAGAVALDPLPVFDVNCFDCFNCVRECPESAIVSPMNFEVLHDKIRKRAEKFNEKPPTQIFV</sequence>
<evidence type="ECO:0000256" key="2">
    <source>
        <dbReference type="ARBA" id="ARBA00022723"/>
    </source>
</evidence>
<feature type="domain" description="4Fe-4S ferredoxin-type" evidence="5">
    <location>
        <begin position="63"/>
        <end position="92"/>
    </location>
</feature>
<dbReference type="EMBL" id="AP021875">
    <property type="protein sequence ID" value="BBO76026.1"/>
    <property type="molecule type" value="Genomic_DNA"/>
</dbReference>
<dbReference type="InterPro" id="IPR017900">
    <property type="entry name" value="4Fe4S_Fe_S_CS"/>
</dbReference>
<accession>A0A5K7Z2S9</accession>
<dbReference type="PANTHER" id="PTHR43687">
    <property type="entry name" value="ADENYLYLSULFATE REDUCTASE, BETA SUBUNIT"/>
    <property type="match status" value="1"/>
</dbReference>
<evidence type="ECO:0000313" key="7">
    <source>
        <dbReference type="Proteomes" id="UP000427769"/>
    </source>
</evidence>
<evidence type="ECO:0000256" key="4">
    <source>
        <dbReference type="ARBA" id="ARBA00023014"/>
    </source>
</evidence>
<dbReference type="PROSITE" id="PS51379">
    <property type="entry name" value="4FE4S_FER_2"/>
    <property type="match status" value="1"/>
</dbReference>
<gene>
    <name evidence="6" type="ORF">DSCW_34430</name>
</gene>
<evidence type="ECO:0000259" key="5">
    <source>
        <dbReference type="PROSITE" id="PS51379"/>
    </source>
</evidence>
<dbReference type="GO" id="GO:0046872">
    <property type="term" value="F:metal ion binding"/>
    <property type="evidence" value="ECO:0007669"/>
    <property type="project" value="UniProtKB-KW"/>
</dbReference>
<organism evidence="6 7">
    <name type="scientific">Desulfosarcina widdelii</name>
    <dbReference type="NCBI Taxonomy" id="947919"/>
    <lineage>
        <taxon>Bacteria</taxon>
        <taxon>Pseudomonadati</taxon>
        <taxon>Thermodesulfobacteriota</taxon>
        <taxon>Desulfobacteria</taxon>
        <taxon>Desulfobacterales</taxon>
        <taxon>Desulfosarcinaceae</taxon>
        <taxon>Desulfosarcina</taxon>
    </lineage>
</organism>
<protein>
    <recommendedName>
        <fullName evidence="5">4Fe-4S ferredoxin-type domain-containing protein</fullName>
    </recommendedName>
</protein>
<dbReference type="Proteomes" id="UP000427769">
    <property type="component" value="Chromosome"/>
</dbReference>
<dbReference type="Pfam" id="PF00037">
    <property type="entry name" value="Fer4"/>
    <property type="match status" value="1"/>
</dbReference>
<dbReference type="InterPro" id="IPR017896">
    <property type="entry name" value="4Fe4S_Fe-S-bd"/>
</dbReference>
<evidence type="ECO:0000313" key="6">
    <source>
        <dbReference type="EMBL" id="BBO76026.1"/>
    </source>
</evidence>
<keyword evidence="2" id="KW-0479">Metal-binding</keyword>
<evidence type="ECO:0000256" key="1">
    <source>
        <dbReference type="ARBA" id="ARBA00022485"/>
    </source>
</evidence>
<dbReference type="InterPro" id="IPR050572">
    <property type="entry name" value="Fe-S_Ferredoxin"/>
</dbReference>
<dbReference type="KEGG" id="dwd:DSCW_34430"/>
<dbReference type="PANTHER" id="PTHR43687:SF1">
    <property type="entry name" value="FERREDOXIN III"/>
    <property type="match status" value="1"/>
</dbReference>
<dbReference type="Gene3D" id="3.30.70.20">
    <property type="match status" value="1"/>
</dbReference>
<dbReference type="PROSITE" id="PS00198">
    <property type="entry name" value="4FE4S_FER_1"/>
    <property type="match status" value="2"/>
</dbReference>
<proteinExistence type="predicted"/>
<reference evidence="6 7" key="1">
    <citation type="submission" date="2019-11" db="EMBL/GenBank/DDBJ databases">
        <title>Comparative genomics of hydrocarbon-degrading Desulfosarcina strains.</title>
        <authorList>
            <person name="Watanabe M."/>
            <person name="Kojima H."/>
            <person name="Fukui M."/>
        </authorList>
    </citation>
    <scope>NUCLEOTIDE SEQUENCE [LARGE SCALE GENOMIC DNA]</scope>
    <source>
        <strain evidence="6 7">PP31</strain>
    </source>
</reference>
<name>A0A5K7Z2S9_9BACT</name>
<keyword evidence="3" id="KW-0408">Iron</keyword>
<dbReference type="SUPFAM" id="SSF54862">
    <property type="entry name" value="4Fe-4S ferredoxins"/>
    <property type="match status" value="1"/>
</dbReference>
<dbReference type="AlphaFoldDB" id="A0A5K7Z2S9"/>